<feature type="compositionally biased region" description="Low complexity" evidence="1">
    <location>
        <begin position="84"/>
        <end position="102"/>
    </location>
</feature>
<evidence type="ECO:0000256" key="1">
    <source>
        <dbReference type="SAM" id="MobiDB-lite"/>
    </source>
</evidence>
<feature type="region of interest" description="Disordered" evidence="1">
    <location>
        <begin position="31"/>
        <end position="108"/>
    </location>
</feature>
<organism evidence="2 3">
    <name type="scientific">Colletotrichum asianum</name>
    <dbReference type="NCBI Taxonomy" id="702518"/>
    <lineage>
        <taxon>Eukaryota</taxon>
        <taxon>Fungi</taxon>
        <taxon>Dikarya</taxon>
        <taxon>Ascomycota</taxon>
        <taxon>Pezizomycotina</taxon>
        <taxon>Sordariomycetes</taxon>
        <taxon>Hypocreomycetidae</taxon>
        <taxon>Glomerellales</taxon>
        <taxon>Glomerellaceae</taxon>
        <taxon>Colletotrichum</taxon>
        <taxon>Colletotrichum gloeosporioides species complex</taxon>
    </lineage>
</organism>
<protein>
    <submittedName>
        <fullName evidence="2">Uncharacterized protein</fullName>
    </submittedName>
</protein>
<dbReference type="EMBL" id="WOWK01000065">
    <property type="protein sequence ID" value="KAF0321971.1"/>
    <property type="molecule type" value="Genomic_DNA"/>
</dbReference>
<accession>A0A8H3ZQ27</accession>
<feature type="compositionally biased region" description="Basic and acidic residues" evidence="1">
    <location>
        <begin position="63"/>
        <end position="76"/>
    </location>
</feature>
<sequence>MYLFFLPYFCSPSSFAAMLVKKAWRSPQYGGGCEKKEGLLQGARQPTNNREKRPTGPQQTKPAAREIHVSDDESTKKSYTPQASSGPSSRTTPTSTSHTQPPYLLLGL</sequence>
<keyword evidence="3" id="KW-1185">Reference proteome</keyword>
<name>A0A8H3ZQ27_9PEZI</name>
<reference evidence="2 3" key="1">
    <citation type="submission" date="2019-12" db="EMBL/GenBank/DDBJ databases">
        <title>A genome sequence resource for the geographically widespread anthracnose pathogen Colletotrichum asianum.</title>
        <authorList>
            <person name="Meng Y."/>
        </authorList>
    </citation>
    <scope>NUCLEOTIDE SEQUENCE [LARGE SCALE GENOMIC DNA]</scope>
    <source>
        <strain evidence="2 3">ICMP 18580</strain>
    </source>
</reference>
<dbReference type="AlphaFoldDB" id="A0A8H3ZQ27"/>
<proteinExistence type="predicted"/>
<evidence type="ECO:0000313" key="2">
    <source>
        <dbReference type="EMBL" id="KAF0321971.1"/>
    </source>
</evidence>
<comment type="caution">
    <text evidence="2">The sequence shown here is derived from an EMBL/GenBank/DDBJ whole genome shotgun (WGS) entry which is preliminary data.</text>
</comment>
<gene>
    <name evidence="2" type="ORF">GQ607_010697</name>
</gene>
<dbReference type="Proteomes" id="UP000434172">
    <property type="component" value="Unassembled WGS sequence"/>
</dbReference>
<evidence type="ECO:0000313" key="3">
    <source>
        <dbReference type="Proteomes" id="UP000434172"/>
    </source>
</evidence>